<feature type="compositionally biased region" description="Low complexity" evidence="1">
    <location>
        <begin position="23"/>
        <end position="37"/>
    </location>
</feature>
<reference evidence="2 3" key="1">
    <citation type="submission" date="2018-04" db="EMBL/GenBank/DDBJ databases">
        <title>WGS assembly of Panicum hallii var. hallii HAL2.</title>
        <authorList>
            <person name="Lovell J."/>
            <person name="Jenkins J."/>
            <person name="Lowry D."/>
            <person name="Mamidi S."/>
            <person name="Sreedasyam A."/>
            <person name="Weng X."/>
            <person name="Barry K."/>
            <person name="Bonette J."/>
            <person name="Campitelli B."/>
            <person name="Daum C."/>
            <person name="Gordon S."/>
            <person name="Gould B."/>
            <person name="Lipzen A."/>
            <person name="MacQueen A."/>
            <person name="Palacio-Mejia J."/>
            <person name="Plott C."/>
            <person name="Shakirov E."/>
            <person name="Shu S."/>
            <person name="Yoshinaga Y."/>
            <person name="Zane M."/>
            <person name="Rokhsar D."/>
            <person name="Grimwood J."/>
            <person name="Schmutz J."/>
            <person name="Juenger T."/>
        </authorList>
    </citation>
    <scope>NUCLEOTIDE SEQUENCE [LARGE SCALE GENOMIC DNA]</scope>
    <source>
        <strain evidence="3">cv. HAL2</strain>
    </source>
</reference>
<evidence type="ECO:0000256" key="1">
    <source>
        <dbReference type="SAM" id="MobiDB-lite"/>
    </source>
</evidence>
<protein>
    <submittedName>
        <fullName evidence="2">Uncharacterized protein</fullName>
    </submittedName>
</protein>
<evidence type="ECO:0000313" key="2">
    <source>
        <dbReference type="EMBL" id="PUZ39311.1"/>
    </source>
</evidence>
<evidence type="ECO:0000313" key="3">
    <source>
        <dbReference type="Proteomes" id="UP000244336"/>
    </source>
</evidence>
<dbReference type="Proteomes" id="UP000244336">
    <property type="component" value="Chromosome 9"/>
</dbReference>
<dbReference type="OrthoDB" id="10365874at2759"/>
<dbReference type="AlphaFoldDB" id="A0A2T7C7J3"/>
<feature type="region of interest" description="Disordered" evidence="1">
    <location>
        <begin position="1"/>
        <end position="63"/>
    </location>
</feature>
<name>A0A2T7C7J3_9POAL</name>
<sequence>MPSSSGSRPCAAASARPGGAWQAPDPAAVDPDSAAAVMGPEKRPDHVPRNPSPPLFSSSPGAAPQIHTQLPLCPLLSPLAGHGNGATSGLPCGGASSGPRRVHPAAAASLNGMSRDLAHGGGRYRLCCCSPLFAAWWQRGRSPAAAWDWSSSCSSHTHSSPAMPHVLANLWCWRA</sequence>
<accession>A0A2T7C7J3</accession>
<proteinExistence type="predicted"/>
<dbReference type="Gramene" id="PUZ39311">
    <property type="protein sequence ID" value="PUZ39311"/>
    <property type="gene ID" value="GQ55_9G284500"/>
</dbReference>
<dbReference type="EMBL" id="CM009757">
    <property type="protein sequence ID" value="PUZ39311.1"/>
    <property type="molecule type" value="Genomic_DNA"/>
</dbReference>
<gene>
    <name evidence="2" type="ORF">GQ55_9G284500</name>
</gene>
<organism evidence="2 3">
    <name type="scientific">Panicum hallii var. hallii</name>
    <dbReference type="NCBI Taxonomy" id="1504633"/>
    <lineage>
        <taxon>Eukaryota</taxon>
        <taxon>Viridiplantae</taxon>
        <taxon>Streptophyta</taxon>
        <taxon>Embryophyta</taxon>
        <taxon>Tracheophyta</taxon>
        <taxon>Spermatophyta</taxon>
        <taxon>Magnoliopsida</taxon>
        <taxon>Liliopsida</taxon>
        <taxon>Poales</taxon>
        <taxon>Poaceae</taxon>
        <taxon>PACMAD clade</taxon>
        <taxon>Panicoideae</taxon>
        <taxon>Panicodae</taxon>
        <taxon>Paniceae</taxon>
        <taxon>Panicinae</taxon>
        <taxon>Panicum</taxon>
        <taxon>Panicum sect. Panicum</taxon>
    </lineage>
</organism>
<keyword evidence="3" id="KW-1185">Reference proteome</keyword>